<feature type="compositionally biased region" description="Basic and acidic residues" evidence="7">
    <location>
        <begin position="559"/>
        <end position="569"/>
    </location>
</feature>
<feature type="domain" description="NAB co-repressor" evidence="9">
    <location>
        <begin position="403"/>
        <end position="524"/>
    </location>
</feature>
<dbReference type="EnsemblMetazoa" id="AATE021924-RA">
    <property type="protein sequence ID" value="AATE021924-PA.1"/>
    <property type="gene ID" value="AATE021924"/>
</dbReference>
<comment type="subcellular location">
    <subcellularLocation>
        <location evidence="1">Nucleus</location>
    </subcellularLocation>
</comment>
<feature type="compositionally biased region" description="Low complexity" evidence="7">
    <location>
        <begin position="31"/>
        <end position="56"/>
    </location>
</feature>
<proteinExistence type="inferred from homology"/>
<dbReference type="PANTHER" id="PTHR12623:SF10">
    <property type="entry name" value="NGFI-A-BINDING PROTEIN HOMOLOG"/>
    <property type="match status" value="1"/>
</dbReference>
<evidence type="ECO:0000256" key="1">
    <source>
        <dbReference type="ARBA" id="ARBA00004123"/>
    </source>
</evidence>
<feature type="region of interest" description="Disordered" evidence="7">
    <location>
        <begin position="602"/>
        <end position="647"/>
    </location>
</feature>
<feature type="compositionally biased region" description="Low complexity" evidence="7">
    <location>
        <begin position="605"/>
        <end position="614"/>
    </location>
</feature>
<evidence type="ECO:0000259" key="9">
    <source>
        <dbReference type="Pfam" id="PF04905"/>
    </source>
</evidence>
<evidence type="ECO:0000313" key="10">
    <source>
        <dbReference type="EnsemblMetazoa" id="AATE021924-PA.1"/>
    </source>
</evidence>
<organism evidence="10">
    <name type="scientific">Anopheles atroparvus</name>
    <name type="common">European mosquito</name>
    <dbReference type="NCBI Taxonomy" id="41427"/>
    <lineage>
        <taxon>Eukaryota</taxon>
        <taxon>Metazoa</taxon>
        <taxon>Ecdysozoa</taxon>
        <taxon>Arthropoda</taxon>
        <taxon>Hexapoda</taxon>
        <taxon>Insecta</taxon>
        <taxon>Pterygota</taxon>
        <taxon>Neoptera</taxon>
        <taxon>Endopterygota</taxon>
        <taxon>Diptera</taxon>
        <taxon>Nematocera</taxon>
        <taxon>Culicoidea</taxon>
        <taxon>Culicidae</taxon>
        <taxon>Anophelinae</taxon>
        <taxon>Anopheles</taxon>
    </lineage>
</organism>
<feature type="region of interest" description="Disordered" evidence="7">
    <location>
        <begin position="353"/>
        <end position="395"/>
    </location>
</feature>
<dbReference type="Pfam" id="PF04905">
    <property type="entry name" value="NCD2"/>
    <property type="match status" value="1"/>
</dbReference>
<evidence type="ECO:0000256" key="2">
    <source>
        <dbReference type="ARBA" id="ARBA00008864"/>
    </source>
</evidence>
<dbReference type="InterPro" id="IPR038398">
    <property type="entry name" value="NCD2_sf"/>
</dbReference>
<dbReference type="FunFam" id="1.20.120.2010:FF:000001">
    <property type="entry name" value="NGFI-A-binding protein 1 isoform X1"/>
    <property type="match status" value="1"/>
</dbReference>
<evidence type="ECO:0000259" key="8">
    <source>
        <dbReference type="Pfam" id="PF04904"/>
    </source>
</evidence>
<evidence type="ECO:0000256" key="4">
    <source>
        <dbReference type="ARBA" id="ARBA00023015"/>
    </source>
</evidence>
<dbReference type="AlphaFoldDB" id="A0A8W7NYT6"/>
<feature type="region of interest" description="Disordered" evidence="7">
    <location>
        <begin position="25"/>
        <end position="56"/>
    </location>
</feature>
<feature type="compositionally biased region" description="Low complexity" evidence="7">
    <location>
        <begin position="376"/>
        <end position="395"/>
    </location>
</feature>
<protein>
    <recommendedName>
        <fullName evidence="11">NGFI-A-binding protein homolog</fullName>
    </recommendedName>
</protein>
<dbReference type="PANTHER" id="PTHR12623">
    <property type="entry name" value="NGFI-A BINDING PROTEIN"/>
    <property type="match status" value="1"/>
</dbReference>
<dbReference type="InterPro" id="IPR039040">
    <property type="entry name" value="NAB_fam"/>
</dbReference>
<evidence type="ECO:0000256" key="6">
    <source>
        <dbReference type="ARBA" id="ARBA00023242"/>
    </source>
</evidence>
<feature type="region of interest" description="Disordered" evidence="7">
    <location>
        <begin position="548"/>
        <end position="574"/>
    </location>
</feature>
<dbReference type="GO" id="GO:0045892">
    <property type="term" value="P:negative regulation of DNA-templated transcription"/>
    <property type="evidence" value="ECO:0007669"/>
    <property type="project" value="InterPro"/>
</dbReference>
<name>A0A8W7NYT6_ANOAO</name>
<keyword evidence="5" id="KW-0804">Transcription</keyword>
<evidence type="ECO:0000256" key="3">
    <source>
        <dbReference type="ARBA" id="ARBA00022491"/>
    </source>
</evidence>
<feature type="compositionally biased region" description="Basic and acidic residues" evidence="7">
    <location>
        <begin position="622"/>
        <end position="636"/>
    </location>
</feature>
<keyword evidence="6" id="KW-0539">Nucleus</keyword>
<keyword evidence="3" id="KW-0678">Repressor</keyword>
<dbReference type="Gene3D" id="1.20.120.2010">
    <property type="entry name" value="NAB conserved domain 2"/>
    <property type="match status" value="1"/>
</dbReference>
<feature type="compositionally biased region" description="Basic residues" evidence="7">
    <location>
        <begin position="359"/>
        <end position="375"/>
    </location>
</feature>
<evidence type="ECO:0000256" key="5">
    <source>
        <dbReference type="ARBA" id="ARBA00023163"/>
    </source>
</evidence>
<reference evidence="10" key="1">
    <citation type="submission" date="2022-08" db="UniProtKB">
        <authorList>
            <consortium name="EnsemblMetazoa"/>
        </authorList>
    </citation>
    <scope>IDENTIFICATION</scope>
    <source>
        <strain evidence="10">EBRO</strain>
    </source>
</reference>
<dbReference type="InterPro" id="IPR006989">
    <property type="entry name" value="NAB_co-repressor_dom"/>
</dbReference>
<feature type="domain" description="Nab N-terminal" evidence="8">
    <location>
        <begin position="177"/>
        <end position="255"/>
    </location>
</feature>
<dbReference type="GO" id="GO:0005634">
    <property type="term" value="C:nucleus"/>
    <property type="evidence" value="ECO:0007669"/>
    <property type="project" value="UniProtKB-SubCell"/>
</dbReference>
<keyword evidence="4" id="KW-0805">Transcription regulation</keyword>
<dbReference type="GO" id="GO:0003712">
    <property type="term" value="F:transcription coregulator activity"/>
    <property type="evidence" value="ECO:0007669"/>
    <property type="project" value="InterPro"/>
</dbReference>
<accession>A0A8W7NYT6</accession>
<comment type="similarity">
    <text evidence="2">Belongs to the NAB family.</text>
</comment>
<sequence length="690" mass="71681">MEHKPQVTSPTTVTSGVIVQSSLASSVPEVGTEGTGSSLLVGTGSTSTSSSNATCSTITTTTTTTTTTSNNNYSTGASVGNSLASSVGSSGLFAGERSHQEFGPGAISTTSGVSHPAAKATIGKGSPCAIATPVKGSNVSGGSTTTGSNSCIPSPITSPPGKLFGRNNNGIMVVTSTPSNEAELQLYRVLQRASLLNYYDTLLEMGGDDVQQLCDAGEEEFLEIMALVGMASKPLHVRRLQKALHEWMTNPSAFQAPLTNVDIPSRIPYSPEPGSIARSVSTAGTGGAYGGAATVSGSFSNLQASASSSTTLPLTPATPLPTASSSVAAAAAAVAAAAASAAASSTLGGHLGGTVGSGGHHHHHLLHHQHHHHHALGSGSLGSTISSQIGSTTSGSVQLTPALTEDQVAKIVQAAERLSRTLPRLEPRQQSIKKRSARDLEAVIAMSDSDPRRMDEIRKFSAIYGRFDCKRRPEKPLTLHEVCVNEAAAQICKYIPALLTRRDELFPLARQVVRDCGFGHSASIRLTGLSQTQPNRGDELDTVQQMKRARLSSDTSSDMGKENSDDNRDISSGSIYQQISDKPFDLTDSSKFSYTRSEFDDTDSRFSFSNSSSSPVQAGNGADRDLSDPDFGDLRTHTPRVLDPTGGSLGVQVISSSGGHIIAVANPALALSPALSEAISIKREAISPDL</sequence>
<evidence type="ECO:0000256" key="7">
    <source>
        <dbReference type="SAM" id="MobiDB-lite"/>
    </source>
</evidence>
<dbReference type="Pfam" id="PF04904">
    <property type="entry name" value="SAM_NCD1"/>
    <property type="match status" value="1"/>
</dbReference>
<dbReference type="InterPro" id="IPR006988">
    <property type="entry name" value="Nab_N"/>
</dbReference>
<evidence type="ECO:0008006" key="11">
    <source>
        <dbReference type="Google" id="ProtNLM"/>
    </source>
</evidence>